<dbReference type="GO" id="GO:0016887">
    <property type="term" value="F:ATP hydrolysis activity"/>
    <property type="evidence" value="ECO:0007669"/>
    <property type="project" value="InterPro"/>
</dbReference>
<dbReference type="Gene3D" id="3.40.50.300">
    <property type="entry name" value="P-loop containing nucleotide triphosphate hydrolases"/>
    <property type="match status" value="1"/>
</dbReference>
<dbReference type="SMART" id="SM00382">
    <property type="entry name" value="AAA"/>
    <property type="match status" value="1"/>
</dbReference>
<comment type="subcellular location">
    <subcellularLocation>
        <location evidence="1">Cell membrane</location>
        <topology evidence="1">Multi-pass membrane protein</topology>
    </subcellularLocation>
</comment>
<feature type="transmembrane region" description="Helical" evidence="7">
    <location>
        <begin position="60"/>
        <end position="85"/>
    </location>
</feature>
<dbReference type="OrthoDB" id="3801191at2"/>
<feature type="transmembrane region" description="Helical" evidence="7">
    <location>
        <begin position="298"/>
        <end position="320"/>
    </location>
</feature>
<accession>A0A516PW83</accession>
<keyword evidence="5 7" id="KW-1133">Transmembrane helix</keyword>
<dbReference type="InterPro" id="IPR039421">
    <property type="entry name" value="Type_1_exporter"/>
</dbReference>
<dbReference type="GO" id="GO:0005886">
    <property type="term" value="C:plasma membrane"/>
    <property type="evidence" value="ECO:0007669"/>
    <property type="project" value="UniProtKB-SubCell"/>
</dbReference>
<evidence type="ECO:0000256" key="3">
    <source>
        <dbReference type="ARBA" id="ARBA00022741"/>
    </source>
</evidence>
<dbReference type="Pfam" id="PF00005">
    <property type="entry name" value="ABC_tran"/>
    <property type="match status" value="1"/>
</dbReference>
<keyword evidence="2 7" id="KW-0812">Transmembrane</keyword>
<keyword evidence="6 7" id="KW-0472">Membrane</keyword>
<proteinExistence type="predicted"/>
<protein>
    <submittedName>
        <fullName evidence="9">ABC transporter ATP-binding protein</fullName>
    </submittedName>
</protein>
<evidence type="ECO:0000256" key="7">
    <source>
        <dbReference type="SAM" id="Phobius"/>
    </source>
</evidence>
<evidence type="ECO:0000256" key="6">
    <source>
        <dbReference type="ARBA" id="ARBA00023136"/>
    </source>
</evidence>
<dbReference type="PROSITE" id="PS00211">
    <property type="entry name" value="ABC_TRANSPORTER_1"/>
    <property type="match status" value="1"/>
</dbReference>
<evidence type="ECO:0000313" key="9">
    <source>
        <dbReference type="EMBL" id="QDP95444.1"/>
    </source>
</evidence>
<evidence type="ECO:0000313" key="10">
    <source>
        <dbReference type="Proteomes" id="UP000319263"/>
    </source>
</evidence>
<feature type="domain" description="ABC transporter" evidence="8">
    <location>
        <begin position="391"/>
        <end position="634"/>
    </location>
</feature>
<dbReference type="InterPro" id="IPR027417">
    <property type="entry name" value="P-loop_NTPase"/>
</dbReference>
<dbReference type="InterPro" id="IPR003593">
    <property type="entry name" value="AAA+_ATPase"/>
</dbReference>
<dbReference type="InterPro" id="IPR017871">
    <property type="entry name" value="ABC_transporter-like_CS"/>
</dbReference>
<keyword evidence="10" id="KW-1185">Reference proteome</keyword>
<dbReference type="KEGG" id="mik:FOE78_05565"/>
<keyword evidence="4 9" id="KW-0067">ATP-binding</keyword>
<feature type="transmembrane region" description="Helical" evidence="7">
    <location>
        <begin position="194"/>
        <end position="218"/>
    </location>
</feature>
<evidence type="ECO:0000256" key="4">
    <source>
        <dbReference type="ARBA" id="ARBA00022840"/>
    </source>
</evidence>
<dbReference type="Proteomes" id="UP000319263">
    <property type="component" value="Chromosome"/>
</dbReference>
<dbReference type="PROSITE" id="PS50893">
    <property type="entry name" value="ABC_TRANSPORTER_2"/>
    <property type="match status" value="1"/>
</dbReference>
<keyword evidence="3" id="KW-0547">Nucleotide-binding</keyword>
<feature type="transmembrane region" description="Helical" evidence="7">
    <location>
        <begin position="92"/>
        <end position="115"/>
    </location>
</feature>
<name>A0A516PW83_9ACTN</name>
<dbReference type="SUPFAM" id="SSF90123">
    <property type="entry name" value="ABC transporter transmembrane region"/>
    <property type="match status" value="1"/>
</dbReference>
<sequence length="646" mass="69010">MDVRRAATQEIRSGRLPFLGRCGALVPAQGDSPVSTVTTPFRVALRMLVAYVASTSPGRFAGFVALVVVEGLLGPLTIAASGLAVARAQPALAAGISSPQAAALGLAIGLAGLAFTAGQISSPIRSAVATSIGSMVAQRMRQQLLTATLGPPGLGHLEDPETAEEIRRAGEYEWADLAPLTRIVDELGTAMKSVVAAVGAGVLLAGFAWWAPLLLIAGASATHLWMGRDEHEIIEQHEEYADLQRRADYFRDLALDPPAAKEVRLFGLSGLLAERTRSYRTAFLAHVWRARRANLRPVLLTLATIALSTGGVLAGLAGATVAGRVNAAQLTVYIQALIAMQLVSHPLLATWWVRQGAAALPHLQGLADRTRQLSFAATGSISADEMPRKSIQFCGVGFGYPGQRRRVLNGVDLEIPAGSSLAIVGRNGEGKTTMLKLLARFYDPDVGSVRVDGVDLRDLDVASWRTQVAVIFQDFIRFELSAQENVGFGRVDAWTDPASARTAARRAGALDLIEGLPAGWDTVLSRHYRGGTDLSGGQWQRIALARALRAAEAGARLLVLDEPTAALDVRAEAMLFERFLELTTGTTTVLVTHRLSSVRHVDRIAVVQDGRISEYGSHDELMAAGGGYSEMFRLQARRFQQGRSDA</sequence>
<evidence type="ECO:0000256" key="2">
    <source>
        <dbReference type="ARBA" id="ARBA00022692"/>
    </source>
</evidence>
<feature type="transmembrane region" description="Helical" evidence="7">
    <location>
        <begin position="332"/>
        <end position="353"/>
    </location>
</feature>
<dbReference type="AlphaFoldDB" id="A0A516PW83"/>
<dbReference type="InterPro" id="IPR003439">
    <property type="entry name" value="ABC_transporter-like_ATP-bd"/>
</dbReference>
<evidence type="ECO:0000256" key="5">
    <source>
        <dbReference type="ARBA" id="ARBA00022989"/>
    </source>
</evidence>
<dbReference type="PANTHER" id="PTHR24221">
    <property type="entry name" value="ATP-BINDING CASSETTE SUB-FAMILY B"/>
    <property type="match status" value="1"/>
</dbReference>
<reference evidence="9 10" key="1">
    <citation type="submission" date="2019-07" db="EMBL/GenBank/DDBJ databases">
        <title>Microlunatus dokdonensis sp. nov. isolated from the rhizospheric soil of the wild plant Elymus tsukushiensis.</title>
        <authorList>
            <person name="Ghim S.-Y."/>
            <person name="Hwang Y.-J."/>
            <person name="Son J.-S."/>
            <person name="Shin J.-H."/>
        </authorList>
    </citation>
    <scope>NUCLEOTIDE SEQUENCE [LARGE SCALE GENOMIC DNA]</scope>
    <source>
        <strain evidence="9 10">KUDC0627</strain>
    </source>
</reference>
<dbReference type="PANTHER" id="PTHR24221:SF646">
    <property type="entry name" value="HAEMOLYSIN SECRETION ATP-BINDING PROTEIN"/>
    <property type="match status" value="1"/>
</dbReference>
<dbReference type="EMBL" id="CP041692">
    <property type="protein sequence ID" value="QDP95444.1"/>
    <property type="molecule type" value="Genomic_DNA"/>
</dbReference>
<dbReference type="GO" id="GO:0005524">
    <property type="term" value="F:ATP binding"/>
    <property type="evidence" value="ECO:0007669"/>
    <property type="project" value="UniProtKB-KW"/>
</dbReference>
<dbReference type="Gene3D" id="1.20.1560.10">
    <property type="entry name" value="ABC transporter type 1, transmembrane domain"/>
    <property type="match status" value="1"/>
</dbReference>
<evidence type="ECO:0000259" key="8">
    <source>
        <dbReference type="PROSITE" id="PS50893"/>
    </source>
</evidence>
<dbReference type="InterPro" id="IPR036640">
    <property type="entry name" value="ABC1_TM_sf"/>
</dbReference>
<dbReference type="SUPFAM" id="SSF52540">
    <property type="entry name" value="P-loop containing nucleoside triphosphate hydrolases"/>
    <property type="match status" value="1"/>
</dbReference>
<gene>
    <name evidence="9" type="ORF">FOE78_05565</name>
</gene>
<evidence type="ECO:0000256" key="1">
    <source>
        <dbReference type="ARBA" id="ARBA00004651"/>
    </source>
</evidence>
<dbReference type="GO" id="GO:0034040">
    <property type="term" value="F:ATPase-coupled lipid transmembrane transporter activity"/>
    <property type="evidence" value="ECO:0007669"/>
    <property type="project" value="TreeGrafter"/>
</dbReference>
<organism evidence="9 10">
    <name type="scientific">Microlunatus elymi</name>
    <dbReference type="NCBI Taxonomy" id="2596828"/>
    <lineage>
        <taxon>Bacteria</taxon>
        <taxon>Bacillati</taxon>
        <taxon>Actinomycetota</taxon>
        <taxon>Actinomycetes</taxon>
        <taxon>Propionibacteriales</taxon>
        <taxon>Propionibacteriaceae</taxon>
        <taxon>Microlunatus</taxon>
    </lineage>
</organism>